<reference evidence="3 4" key="1">
    <citation type="journal article" date="2018" name="Int. J. Syst. Evol. Microbiol.">
        <title>Uliginosibacterium sediminicola sp. nov., isolated from freshwater sediment.</title>
        <authorList>
            <person name="Hwang W.M."/>
            <person name="Kim S.M."/>
            <person name="Kang K."/>
            <person name="Ahn T.Y."/>
        </authorList>
    </citation>
    <scope>NUCLEOTIDE SEQUENCE [LARGE SCALE GENOMIC DNA]</scope>
    <source>
        <strain evidence="3 4">M1-21</strain>
    </source>
</reference>
<dbReference type="Pfam" id="PF01656">
    <property type="entry name" value="CbiA"/>
    <property type="match status" value="1"/>
</dbReference>
<organism evidence="3 4">
    <name type="scientific">Uliginosibacterium sediminicola</name>
    <dbReference type="NCBI Taxonomy" id="2024550"/>
    <lineage>
        <taxon>Bacteria</taxon>
        <taxon>Pseudomonadati</taxon>
        <taxon>Pseudomonadota</taxon>
        <taxon>Betaproteobacteria</taxon>
        <taxon>Rhodocyclales</taxon>
        <taxon>Zoogloeaceae</taxon>
        <taxon>Uliginosibacterium</taxon>
    </lineage>
</organism>
<dbReference type="SUPFAM" id="SSF52540">
    <property type="entry name" value="P-loop containing nucleoside triphosphate hydrolases"/>
    <property type="match status" value="1"/>
</dbReference>
<feature type="region of interest" description="Disordered" evidence="1">
    <location>
        <begin position="205"/>
        <end position="234"/>
    </location>
</feature>
<proteinExistence type="predicted"/>
<dbReference type="Proteomes" id="UP001410394">
    <property type="component" value="Unassembled WGS sequence"/>
</dbReference>
<evidence type="ECO:0000313" key="3">
    <source>
        <dbReference type="EMBL" id="MEN3070616.1"/>
    </source>
</evidence>
<accession>A0ABU9Z489</accession>
<evidence type="ECO:0000256" key="1">
    <source>
        <dbReference type="SAM" id="MobiDB-lite"/>
    </source>
</evidence>
<gene>
    <name evidence="3" type="ORF">ABDB84_19180</name>
</gene>
<dbReference type="Gene3D" id="3.40.50.300">
    <property type="entry name" value="P-loop containing nucleotide triphosphate hydrolases"/>
    <property type="match status" value="1"/>
</dbReference>
<evidence type="ECO:0000259" key="2">
    <source>
        <dbReference type="Pfam" id="PF01656"/>
    </source>
</evidence>
<keyword evidence="4" id="KW-1185">Reference proteome</keyword>
<protein>
    <recommendedName>
        <fullName evidence="2">CobQ/CobB/MinD/ParA nucleotide binding domain-containing protein</fullName>
    </recommendedName>
</protein>
<dbReference type="EMBL" id="JBDIVE010000016">
    <property type="protein sequence ID" value="MEN3070616.1"/>
    <property type="molecule type" value="Genomic_DNA"/>
</dbReference>
<comment type="caution">
    <text evidence="3">The sequence shown here is derived from an EMBL/GenBank/DDBJ whole genome shotgun (WGS) entry which is preliminary data.</text>
</comment>
<name>A0ABU9Z489_9RHOO</name>
<feature type="domain" description="CobQ/CobB/MinD/ParA nucleotide binding" evidence="2">
    <location>
        <begin position="5"/>
        <end position="37"/>
    </location>
</feature>
<dbReference type="InterPro" id="IPR027417">
    <property type="entry name" value="P-loop_NTPase"/>
</dbReference>
<evidence type="ECO:0000313" key="4">
    <source>
        <dbReference type="Proteomes" id="UP001410394"/>
    </source>
</evidence>
<dbReference type="InterPro" id="IPR002586">
    <property type="entry name" value="CobQ/CobB/MinD/ParA_Nub-bd_dom"/>
</dbReference>
<dbReference type="RefSeq" id="WP_345921396.1">
    <property type="nucleotide sequence ID" value="NZ_JBDIVE010000016.1"/>
</dbReference>
<sequence>MAEIICIIGTKGGTGKTTLSHMLCYGLSLLGRRSACIMTDEFRDPLDPAGRNYVVADARSPKAREKMLDTLRKLPGWVGVLDGGANRTDTDQSLYQYSSLVLLPFRDSAEDLRAVCQDLERYPRAWALPSQWPTNAWQQDASLRLLDTLPAHLRGRVLDPVFAVSSSKLLLQHQLPESLPTVLNNAARALADRALDLAAEHEKPGAQPVNDLMPLSGAHTRPSITADWSGGLRH</sequence>